<proteinExistence type="predicted"/>
<organism evidence="1 2">
    <name type="scientific">Trametes sanguinea</name>
    <dbReference type="NCBI Taxonomy" id="158606"/>
    <lineage>
        <taxon>Eukaryota</taxon>
        <taxon>Fungi</taxon>
        <taxon>Dikarya</taxon>
        <taxon>Basidiomycota</taxon>
        <taxon>Agaricomycotina</taxon>
        <taxon>Agaricomycetes</taxon>
        <taxon>Polyporales</taxon>
        <taxon>Polyporaceae</taxon>
        <taxon>Trametes</taxon>
    </lineage>
</organism>
<dbReference type="EMBL" id="JANSHE010002676">
    <property type="protein sequence ID" value="KAJ2990144.1"/>
    <property type="molecule type" value="Genomic_DNA"/>
</dbReference>
<accession>A0ACC1PE34</accession>
<gene>
    <name evidence="1" type="ORF">NUW54_g8561</name>
</gene>
<name>A0ACC1PE34_9APHY</name>
<evidence type="ECO:0000313" key="2">
    <source>
        <dbReference type="Proteomes" id="UP001144978"/>
    </source>
</evidence>
<reference evidence="1" key="1">
    <citation type="submission" date="2022-08" db="EMBL/GenBank/DDBJ databases">
        <title>Genome Sequence of Pycnoporus sanguineus.</title>
        <authorList>
            <person name="Buettner E."/>
        </authorList>
    </citation>
    <scope>NUCLEOTIDE SEQUENCE</scope>
    <source>
        <strain evidence="1">CG-C14</strain>
    </source>
</reference>
<evidence type="ECO:0000313" key="1">
    <source>
        <dbReference type="EMBL" id="KAJ2990144.1"/>
    </source>
</evidence>
<protein>
    <submittedName>
        <fullName evidence="1">Uncharacterized protein</fullName>
    </submittedName>
</protein>
<sequence>MPCPHPTFGVHVITIRSRGGWTWRLNEILKDKSEEPMRIIGAFLRPVLEAAIAKSRENKANWQDQDRNSSSDKDSEDSELSEKTLRLYPTVPFNIRQAPDSISYSVWMMHRRKDYWGPDAWHFVPDRWLDERLNKYFLPNPFIFVPYNAGPRICVGPDLSRLQFAYDEMSYFIIRLLQSFASMDLDSAAQPPDARPPPDWANAEGQQGNEKIIPKCHLTLYVHVSISGQEVRRPSGCSAILHQSSEQSSLNPASNMSTIKALAVLASGGLFAASLIPPTAFKSGANAVYRGQPFEYLVRFLAWLGCCVIGTATSVYAALLSLQATHYAAHPMVLCLCPTSSQSSVDLSMMSPRFITGVVLVFVGASLRLQSYRALGSLFTYEIVLKDEHRLVTSGPYAYVRHPSYSGLTALLIGTHLVFFGKGAYVTECGIEGTPFIVLIWIWRIATIFSVISCCRRCSVEDAQLRQHFGRAWEDYRRIVPYCMLPRVF</sequence>
<keyword evidence="2" id="KW-1185">Reference proteome</keyword>
<comment type="caution">
    <text evidence="1">The sequence shown here is derived from an EMBL/GenBank/DDBJ whole genome shotgun (WGS) entry which is preliminary data.</text>
</comment>
<dbReference type="Proteomes" id="UP001144978">
    <property type="component" value="Unassembled WGS sequence"/>
</dbReference>